<dbReference type="EMBL" id="JAUSQW010000001">
    <property type="protein sequence ID" value="MDP9801023.1"/>
    <property type="molecule type" value="Genomic_DNA"/>
</dbReference>
<comment type="caution">
    <text evidence="1">The sequence shown here is derived from an EMBL/GenBank/DDBJ whole genome shotgun (WGS) entry which is preliminary data.</text>
</comment>
<dbReference type="InterPro" id="IPR052555">
    <property type="entry name" value="dCTP_Pyrophosphatase"/>
</dbReference>
<proteinExistence type="predicted"/>
<name>A0ABT9NBD5_9ACTO</name>
<dbReference type="CDD" id="cd11537">
    <property type="entry name" value="NTP-PPase_RS21-C6_like"/>
    <property type="match status" value="1"/>
</dbReference>
<dbReference type="Proteomes" id="UP001235966">
    <property type="component" value="Unassembled WGS sequence"/>
</dbReference>
<dbReference type="InterPro" id="IPR025984">
    <property type="entry name" value="DCTPP"/>
</dbReference>
<sequence>MSDHQPTTNRDSLVALTSAVDGFRDERDWHQFNNAKDMALSISLEAAELLEVFQWKTAEAAVAEHHAELLEELADVLIYSLELASDLCVHPGDIILAKLAKNAEKYPVDAARGNAKKYTELGE</sequence>
<evidence type="ECO:0000313" key="1">
    <source>
        <dbReference type="EMBL" id="MDP9801023.1"/>
    </source>
</evidence>
<evidence type="ECO:0000313" key="2">
    <source>
        <dbReference type="Proteomes" id="UP001235966"/>
    </source>
</evidence>
<dbReference type="SUPFAM" id="SSF101386">
    <property type="entry name" value="all-alpha NTP pyrophosphatases"/>
    <property type="match status" value="1"/>
</dbReference>
<dbReference type="PIRSF" id="PIRSF029826">
    <property type="entry name" value="UCP029826_pph"/>
    <property type="match status" value="1"/>
</dbReference>
<dbReference type="Gene3D" id="1.10.287.1080">
    <property type="entry name" value="MazG-like"/>
    <property type="match status" value="1"/>
</dbReference>
<keyword evidence="1" id="KW-0378">Hydrolase</keyword>
<accession>A0ABT9NBD5</accession>
<organism evidence="1 2">
    <name type="scientific">Arcanobacterium wilhelmae</name>
    <dbReference type="NCBI Taxonomy" id="1803177"/>
    <lineage>
        <taxon>Bacteria</taxon>
        <taxon>Bacillati</taxon>
        <taxon>Actinomycetota</taxon>
        <taxon>Actinomycetes</taxon>
        <taxon>Actinomycetales</taxon>
        <taxon>Actinomycetaceae</taxon>
        <taxon>Arcanobacterium</taxon>
    </lineage>
</organism>
<dbReference type="Pfam" id="PF12643">
    <property type="entry name" value="MazG-like"/>
    <property type="match status" value="1"/>
</dbReference>
<protein>
    <submittedName>
        <fullName evidence="1">NTP pyrophosphatase (Non-canonical NTP hydrolase)</fullName>
    </submittedName>
</protein>
<dbReference type="PANTHER" id="PTHR46523:SF1">
    <property type="entry name" value="DCTP PYROPHOSPHATASE 1"/>
    <property type="match status" value="1"/>
</dbReference>
<keyword evidence="2" id="KW-1185">Reference proteome</keyword>
<dbReference type="PANTHER" id="PTHR46523">
    <property type="entry name" value="DCTP PYROPHOSPHATASE 1"/>
    <property type="match status" value="1"/>
</dbReference>
<dbReference type="RefSeq" id="WP_278058648.1">
    <property type="nucleotide sequence ID" value="NZ_CP121247.1"/>
</dbReference>
<reference evidence="1 2" key="1">
    <citation type="submission" date="2023-07" db="EMBL/GenBank/DDBJ databases">
        <title>Sequencing the genomes of 1000 actinobacteria strains.</title>
        <authorList>
            <person name="Klenk H.-P."/>
        </authorList>
    </citation>
    <scope>NUCLEOTIDE SEQUENCE [LARGE SCALE GENOMIC DNA]</scope>
    <source>
        <strain evidence="1 2">DSM 102162</strain>
    </source>
</reference>
<gene>
    <name evidence="1" type="ORF">J2S49_001099</name>
</gene>
<dbReference type="GO" id="GO:0016787">
    <property type="term" value="F:hydrolase activity"/>
    <property type="evidence" value="ECO:0007669"/>
    <property type="project" value="UniProtKB-KW"/>
</dbReference>